<reference evidence="1 2" key="1">
    <citation type="journal article" date="2015" name="Nature">
        <title>rRNA introns, odd ribosomes, and small enigmatic genomes across a large radiation of phyla.</title>
        <authorList>
            <person name="Brown C.T."/>
            <person name="Hug L.A."/>
            <person name="Thomas B.C."/>
            <person name="Sharon I."/>
            <person name="Castelle C.J."/>
            <person name="Singh A."/>
            <person name="Wilkins M.J."/>
            <person name="Williams K.H."/>
            <person name="Banfield J.F."/>
        </authorList>
    </citation>
    <scope>NUCLEOTIDE SEQUENCE [LARGE SCALE GENOMIC DNA]</scope>
</reference>
<evidence type="ECO:0000313" key="2">
    <source>
        <dbReference type="Proteomes" id="UP000034581"/>
    </source>
</evidence>
<comment type="caution">
    <text evidence="1">The sequence shown here is derived from an EMBL/GenBank/DDBJ whole genome shotgun (WGS) entry which is preliminary data.</text>
</comment>
<dbReference type="AlphaFoldDB" id="A0A0G0BYG6"/>
<accession>A0A0G0BYG6</accession>
<dbReference type="Proteomes" id="UP000034581">
    <property type="component" value="Unassembled WGS sequence"/>
</dbReference>
<name>A0A0G0BYG6_UNCC3</name>
<sequence length="108" mass="11872">MTLLNEETYKFLTVLEQTAQGHSPALSIDSSGHTTLDMAEPAVRLLKSALPINEGGNPQELLTTVAGIHQQRHAEFVRRNQRCVDLGVTSDPFKALRVPSGFMESKLL</sequence>
<dbReference type="EMBL" id="LBQB01000010">
    <property type="protein sequence ID" value="KKP68926.1"/>
    <property type="molecule type" value="Genomic_DNA"/>
</dbReference>
<dbReference type="STRING" id="1618350.UR67_C0010G0010"/>
<organism evidence="1 2">
    <name type="scientific">candidate division CPR3 bacterium GW2011_GWF2_35_18</name>
    <dbReference type="NCBI Taxonomy" id="1618350"/>
    <lineage>
        <taxon>Bacteria</taxon>
        <taxon>Bacteria division CPR3</taxon>
    </lineage>
</organism>
<proteinExistence type="predicted"/>
<evidence type="ECO:0000313" key="1">
    <source>
        <dbReference type="EMBL" id="KKP68926.1"/>
    </source>
</evidence>
<gene>
    <name evidence="1" type="ORF">UR67_C0010G0010</name>
</gene>
<protein>
    <submittedName>
        <fullName evidence="1">Uncharacterized protein</fullName>
    </submittedName>
</protein>